<evidence type="ECO:0000313" key="4">
    <source>
        <dbReference type="Proteomes" id="UP001055159"/>
    </source>
</evidence>
<evidence type="ECO:0000256" key="1">
    <source>
        <dbReference type="SAM" id="MobiDB-lite"/>
    </source>
</evidence>
<feature type="region of interest" description="Disordered" evidence="1">
    <location>
        <begin position="37"/>
        <end position="129"/>
    </location>
</feature>
<keyword evidence="4" id="KW-1185">Reference proteome</keyword>
<evidence type="ECO:0008006" key="5">
    <source>
        <dbReference type="Google" id="ProtNLM"/>
    </source>
</evidence>
<proteinExistence type="predicted"/>
<dbReference type="InterPro" id="IPR015943">
    <property type="entry name" value="WD40/YVTN_repeat-like_dom_sf"/>
</dbReference>
<sequence>MGWDRYVGRVGALAVALGIGSAVAAIPAVAWAQPDEAASAGASENPGPPAADRTTKTAEKPKRSATSEGAGTADAEQDTEAPSSTKRGFGGKRATATGEPSNDAEPEERGDAGANTPDPEVNSEGVDAAAKPTLKSVVSSLLAPRARAHHDDESEAAAKPPLLATMLAAARREAEERRTAAATTAEASRTAQSSAAASTPLPGSPQGPVVVGAEGTVYQVTTDSGNTRVSIIDSSGNVVTTSDAFAGRPSTYAQGVARPDGSLLIVTSNERGNRSTVWSVNSEGVVTKVATFTGAPSGRPAVGADGAVYIDTYIPTIFSPIGSADYRTVRISPTDTVRSFSPDTSVTLAPDGSAYLLSTQFGVRTLSAFGADGKTKTVVLPYERYGTDPILGDDGHVYLPVAVRTLFGGKTTRLYTFSGASSTTRTLTGLPGNFVVKSDGVYLQTYTYPGNTDNRVDGITYLYILTAQAIAEPRIIDGRLRSFQVTPEGTIYAVINDPSLPNTPVVVISPDGTSRSTVTLPGTPLQFGAFNRILGAGEQADDHGYVTYTANGATYLAVLNADGSVDRTIELPAGTVPGQVFFGPDGAAYLVSQVRELGGAATGQVLLTLSNGTFSPVLPGPALDSISDIQFGPDGSGYLVLRNDPSLGNRIVGFDASGLTGVDLTLTRPVVNQYGSFPLQALVFGPDGTAYVASRATDDSGVYALTSSGATKVLDLAGTPPLYLPVVGPDGTVYVTTGQNVRTIPA</sequence>
<name>A0ABY3UCE0_9MYCO</name>
<evidence type="ECO:0000256" key="2">
    <source>
        <dbReference type="SAM" id="SignalP"/>
    </source>
</evidence>
<dbReference type="Gene3D" id="2.130.10.10">
    <property type="entry name" value="YVTN repeat-like/Quinoprotein amine dehydrogenase"/>
    <property type="match status" value="2"/>
</dbReference>
<dbReference type="RefSeq" id="WP_043404456.1">
    <property type="nucleotide sequence ID" value="NZ_CP092427.2"/>
</dbReference>
<accession>A0ABY3UCE0</accession>
<feature type="signal peptide" evidence="2">
    <location>
        <begin position="1"/>
        <end position="24"/>
    </location>
</feature>
<dbReference type="SUPFAM" id="SSF63829">
    <property type="entry name" value="Calcium-dependent phosphotriesterase"/>
    <property type="match status" value="2"/>
</dbReference>
<keyword evidence="2" id="KW-0732">Signal</keyword>
<feature type="compositionally biased region" description="Basic and acidic residues" evidence="1">
    <location>
        <begin position="53"/>
        <end position="62"/>
    </location>
</feature>
<reference evidence="3" key="1">
    <citation type="submission" date="2022-08" db="EMBL/GenBank/DDBJ databases">
        <title>Whole genome sequencing of non-tuberculosis mycobacteria type-strains.</title>
        <authorList>
            <person name="Igarashi Y."/>
            <person name="Osugi A."/>
            <person name="Mitarai S."/>
        </authorList>
    </citation>
    <scope>NUCLEOTIDE SEQUENCE</scope>
    <source>
        <strain evidence="3">JCM 16372</strain>
    </source>
</reference>
<feature type="compositionally biased region" description="Low complexity" evidence="1">
    <location>
        <begin position="180"/>
        <end position="201"/>
    </location>
</feature>
<feature type="compositionally biased region" description="Basic and acidic residues" evidence="1">
    <location>
        <begin position="170"/>
        <end position="179"/>
    </location>
</feature>
<protein>
    <recommendedName>
        <fullName evidence="5">DNA-binding beta-propeller fold protein YncE</fullName>
    </recommendedName>
</protein>
<dbReference type="EMBL" id="CP092427">
    <property type="protein sequence ID" value="ULP37269.1"/>
    <property type="molecule type" value="Genomic_DNA"/>
</dbReference>
<feature type="region of interest" description="Disordered" evidence="1">
    <location>
        <begin position="170"/>
        <end position="208"/>
    </location>
</feature>
<dbReference type="Proteomes" id="UP001055159">
    <property type="component" value="Chromosome"/>
</dbReference>
<evidence type="ECO:0000313" key="3">
    <source>
        <dbReference type="EMBL" id="ULP37269.1"/>
    </source>
</evidence>
<feature type="chain" id="PRO_5045188809" description="DNA-binding beta-propeller fold protein YncE" evidence="2">
    <location>
        <begin position="25"/>
        <end position="746"/>
    </location>
</feature>
<organism evidence="3 4">
    <name type="scientific">Mycolicibacterium rufum</name>
    <dbReference type="NCBI Taxonomy" id="318424"/>
    <lineage>
        <taxon>Bacteria</taxon>
        <taxon>Bacillati</taxon>
        <taxon>Actinomycetota</taxon>
        <taxon>Actinomycetes</taxon>
        <taxon>Mycobacteriales</taxon>
        <taxon>Mycobacteriaceae</taxon>
        <taxon>Mycolicibacterium</taxon>
    </lineage>
</organism>
<gene>
    <name evidence="3" type="ORF">MJO55_02140</name>
</gene>